<evidence type="ECO:0000256" key="1">
    <source>
        <dbReference type="SAM" id="SignalP"/>
    </source>
</evidence>
<proteinExistence type="predicted"/>
<keyword evidence="4" id="KW-1185">Reference proteome</keyword>
<keyword evidence="1" id="KW-0732">Signal</keyword>
<protein>
    <submittedName>
        <fullName evidence="3">MBL fold metallo-hydrolase</fullName>
    </submittedName>
</protein>
<evidence type="ECO:0000313" key="3">
    <source>
        <dbReference type="EMBL" id="MBD8066667.1"/>
    </source>
</evidence>
<dbReference type="InterPro" id="IPR006311">
    <property type="entry name" value="TAT_signal"/>
</dbReference>
<feature type="signal peptide" evidence="1">
    <location>
        <begin position="1"/>
        <end position="31"/>
    </location>
</feature>
<dbReference type="RefSeq" id="WP_191776870.1">
    <property type="nucleotide sequence ID" value="NZ_JACYFU010000003.1"/>
</dbReference>
<dbReference type="Pfam" id="PF13483">
    <property type="entry name" value="Lactamase_B_3"/>
    <property type="match status" value="1"/>
</dbReference>
<dbReference type="SUPFAM" id="SSF56281">
    <property type="entry name" value="Metallo-hydrolase/oxidoreductase"/>
    <property type="match status" value="1"/>
</dbReference>
<sequence length="260" mass="27392">MVTRRTTLAGLAALPLAGSLTTAFGTLPALAQEKPMADTLATSEGDVTIQPVSHASLVLSWGDKAMYVDPVGGEGLYEGLPAPTSILITHGHGDHFDAPTLEAIAGSAPILTTKEVFDKLPESLKGQAKAISNGESGELDGVPVKAIAAHNTTADRMQYHPVGVGNGYVLSLGDKQVYVAGDTEPTEDMLALTDIAVAFLPMNLPYTMTADQAVEAINTFKPAVVYPYHFRDMDLSPLETGLDEGIELRLRDWYAAGGQG</sequence>
<accession>A0A927FW87</accession>
<dbReference type="SMART" id="SM00849">
    <property type="entry name" value="Lactamase_B"/>
    <property type="match status" value="1"/>
</dbReference>
<dbReference type="PROSITE" id="PS51318">
    <property type="entry name" value="TAT"/>
    <property type="match status" value="1"/>
</dbReference>
<comment type="caution">
    <text evidence="3">The sequence shown here is derived from an EMBL/GenBank/DDBJ whole genome shotgun (WGS) entry which is preliminary data.</text>
</comment>
<dbReference type="AlphaFoldDB" id="A0A927FW87"/>
<reference evidence="3" key="1">
    <citation type="submission" date="2020-09" db="EMBL/GenBank/DDBJ databases">
        <title>Genome seq and assembly of Devosia sp.</title>
        <authorList>
            <person name="Chhetri G."/>
        </authorList>
    </citation>
    <scope>NUCLEOTIDE SEQUENCE</scope>
    <source>
        <strain evidence="3">PTR5</strain>
    </source>
</reference>
<name>A0A927FW87_9HYPH</name>
<dbReference type="PANTHER" id="PTHR43546:SF3">
    <property type="entry name" value="UPF0173 METAL-DEPENDENT HYDROLASE MJ1163"/>
    <property type="match status" value="1"/>
</dbReference>
<dbReference type="InterPro" id="IPR036866">
    <property type="entry name" value="RibonucZ/Hydroxyglut_hydro"/>
</dbReference>
<dbReference type="Gene3D" id="3.60.15.10">
    <property type="entry name" value="Ribonuclease Z/Hydroxyacylglutathione hydrolase-like"/>
    <property type="match status" value="1"/>
</dbReference>
<gene>
    <name evidence="3" type="ORF">IC608_14425</name>
</gene>
<dbReference type="EMBL" id="JACYFU010000003">
    <property type="protein sequence ID" value="MBD8066667.1"/>
    <property type="molecule type" value="Genomic_DNA"/>
</dbReference>
<feature type="chain" id="PRO_5036827623" evidence="1">
    <location>
        <begin position="32"/>
        <end position="260"/>
    </location>
</feature>
<feature type="domain" description="Metallo-beta-lactamase" evidence="2">
    <location>
        <begin position="52"/>
        <end position="229"/>
    </location>
</feature>
<organism evidence="3 4">
    <name type="scientific">Devosia oryzisoli</name>
    <dbReference type="NCBI Taxonomy" id="2774138"/>
    <lineage>
        <taxon>Bacteria</taxon>
        <taxon>Pseudomonadati</taxon>
        <taxon>Pseudomonadota</taxon>
        <taxon>Alphaproteobacteria</taxon>
        <taxon>Hyphomicrobiales</taxon>
        <taxon>Devosiaceae</taxon>
        <taxon>Devosia</taxon>
    </lineage>
</organism>
<evidence type="ECO:0000313" key="4">
    <source>
        <dbReference type="Proteomes" id="UP000654108"/>
    </source>
</evidence>
<evidence type="ECO:0000259" key="2">
    <source>
        <dbReference type="SMART" id="SM00849"/>
    </source>
</evidence>
<dbReference type="InterPro" id="IPR050114">
    <property type="entry name" value="UPF0173_UPF0282_UlaG_hydrolase"/>
</dbReference>
<dbReference type="PANTHER" id="PTHR43546">
    <property type="entry name" value="UPF0173 METAL-DEPENDENT HYDROLASE MJ1163-RELATED"/>
    <property type="match status" value="1"/>
</dbReference>
<dbReference type="Proteomes" id="UP000654108">
    <property type="component" value="Unassembled WGS sequence"/>
</dbReference>
<dbReference type="InterPro" id="IPR001279">
    <property type="entry name" value="Metallo-B-lactamas"/>
</dbReference>